<dbReference type="PANTHER" id="PTHR34477">
    <property type="entry name" value="UPF0213 PROTEIN YHBQ"/>
    <property type="match status" value="1"/>
</dbReference>
<dbReference type="SUPFAM" id="SSF82771">
    <property type="entry name" value="GIY-YIG endonuclease"/>
    <property type="match status" value="1"/>
</dbReference>
<dbReference type="PANTHER" id="PTHR34477:SF5">
    <property type="entry name" value="BSL5627 PROTEIN"/>
    <property type="match status" value="1"/>
</dbReference>
<gene>
    <name evidence="3" type="ORF">SAMN05660686_02654</name>
</gene>
<keyword evidence="4" id="KW-1185">Reference proteome</keyword>
<keyword evidence="3" id="KW-0378">Hydrolase</keyword>
<dbReference type="RefSeq" id="WP_093150929.1">
    <property type="nucleotide sequence ID" value="NZ_FNBW01000007.1"/>
</dbReference>
<dbReference type="InterPro" id="IPR035901">
    <property type="entry name" value="GIY-YIG_endonuc_sf"/>
</dbReference>
<evidence type="ECO:0000313" key="4">
    <source>
        <dbReference type="Proteomes" id="UP000198615"/>
    </source>
</evidence>
<name>A0A8G2BKF3_9PROT</name>
<sequence>MRVWVYILANRRNGTLYVGLTTDLARRIREHREKRLAGFTSRNDVTRLVYVEEQERLDHALIRERRLKRWRRDWKLDLIEQQNPDWRDLSYDILGPPDSG</sequence>
<dbReference type="OrthoDB" id="287318at2"/>
<reference evidence="3 4" key="1">
    <citation type="submission" date="2016-10" db="EMBL/GenBank/DDBJ databases">
        <authorList>
            <person name="Varghese N."/>
            <person name="Submissions S."/>
        </authorList>
    </citation>
    <scope>NUCLEOTIDE SEQUENCE [LARGE SCALE GENOMIC DNA]</scope>
    <source>
        <strain evidence="3 4">DSM 18839</strain>
    </source>
</reference>
<dbReference type="GO" id="GO:0004519">
    <property type="term" value="F:endonuclease activity"/>
    <property type="evidence" value="ECO:0007669"/>
    <property type="project" value="UniProtKB-KW"/>
</dbReference>
<accession>A0A8G2BKF3</accession>
<dbReference type="Pfam" id="PF01541">
    <property type="entry name" value="GIY-YIG"/>
    <property type="match status" value="1"/>
</dbReference>
<comment type="similarity">
    <text evidence="1">Belongs to the UPF0213 family.</text>
</comment>
<dbReference type="SMART" id="SM00465">
    <property type="entry name" value="GIYc"/>
    <property type="match status" value="1"/>
</dbReference>
<keyword evidence="3" id="KW-0540">Nuclease</keyword>
<dbReference type="Gene3D" id="3.40.1440.10">
    <property type="entry name" value="GIY-YIG endonuclease"/>
    <property type="match status" value="1"/>
</dbReference>
<dbReference type="PROSITE" id="PS50164">
    <property type="entry name" value="GIY_YIG"/>
    <property type="match status" value="1"/>
</dbReference>
<comment type="caution">
    <text evidence="3">The sequence shown here is derived from an EMBL/GenBank/DDBJ whole genome shotgun (WGS) entry which is preliminary data.</text>
</comment>
<dbReference type="EMBL" id="FNBW01000007">
    <property type="protein sequence ID" value="SDF87703.1"/>
    <property type="molecule type" value="Genomic_DNA"/>
</dbReference>
<proteinExistence type="inferred from homology"/>
<dbReference type="AlphaFoldDB" id="A0A8G2BKF3"/>
<organism evidence="3 4">
    <name type="scientific">Thalassobaculum litoreum DSM 18839</name>
    <dbReference type="NCBI Taxonomy" id="1123362"/>
    <lineage>
        <taxon>Bacteria</taxon>
        <taxon>Pseudomonadati</taxon>
        <taxon>Pseudomonadota</taxon>
        <taxon>Alphaproteobacteria</taxon>
        <taxon>Rhodospirillales</taxon>
        <taxon>Thalassobaculaceae</taxon>
        <taxon>Thalassobaculum</taxon>
    </lineage>
</organism>
<dbReference type="InterPro" id="IPR000305">
    <property type="entry name" value="GIY-YIG_endonuc"/>
</dbReference>
<protein>
    <submittedName>
        <fullName evidence="3">Putative endonuclease</fullName>
    </submittedName>
</protein>
<evidence type="ECO:0000313" key="3">
    <source>
        <dbReference type="EMBL" id="SDF87703.1"/>
    </source>
</evidence>
<evidence type="ECO:0000256" key="1">
    <source>
        <dbReference type="ARBA" id="ARBA00007435"/>
    </source>
</evidence>
<dbReference type="Proteomes" id="UP000198615">
    <property type="component" value="Unassembled WGS sequence"/>
</dbReference>
<dbReference type="CDD" id="cd10448">
    <property type="entry name" value="GIY-YIG_unchar_3"/>
    <property type="match status" value="1"/>
</dbReference>
<feature type="domain" description="GIY-YIG" evidence="2">
    <location>
        <begin position="1"/>
        <end position="77"/>
    </location>
</feature>
<keyword evidence="3" id="KW-0255">Endonuclease</keyword>
<dbReference type="InterPro" id="IPR050190">
    <property type="entry name" value="UPF0213_domain"/>
</dbReference>
<evidence type="ECO:0000259" key="2">
    <source>
        <dbReference type="PROSITE" id="PS50164"/>
    </source>
</evidence>